<dbReference type="PIRSF" id="PIRSF005578">
    <property type="entry name" value="TlyA"/>
    <property type="match status" value="1"/>
</dbReference>
<dbReference type="PROSITE" id="PS50889">
    <property type="entry name" value="S4"/>
    <property type="match status" value="1"/>
</dbReference>
<evidence type="ECO:0000256" key="2">
    <source>
        <dbReference type="ARBA" id="ARBA00029460"/>
    </source>
</evidence>
<evidence type="ECO:0000256" key="3">
    <source>
        <dbReference type="PROSITE-ProRule" id="PRU00182"/>
    </source>
</evidence>
<dbReference type="InterPro" id="IPR004538">
    <property type="entry name" value="Hemolysin_A/TlyA"/>
</dbReference>
<keyword evidence="5" id="KW-0808">Transferase</keyword>
<dbReference type="GO" id="GO:0032259">
    <property type="term" value="P:methylation"/>
    <property type="evidence" value="ECO:0007669"/>
    <property type="project" value="UniProtKB-KW"/>
</dbReference>
<sequence length="270" mass="28366">MSRLDQELVARGLARSRTEAAKLIEAQRVTLSGVLCTKASKKVEPEAVLEVIAAQGEEYVSRAGHKLAGALDVFTTISPEGLRCLDAGASTGGFTDVLLRRGARQVVAADVGHGQLVDQIREDRRVVVLEGLNVRYLEPSDIGGVVDLVVADLSFISLTLVLDALAGATKPGGSLVLMVKPQFEVGRGHLNRTGVVTDPQLRRSAVEAVIAKAKSAGLTLRGLARSPLAGQDGNAEFFLWLAAPGSAQGAQEATEDDVANSAMLQSVDYS</sequence>
<dbReference type="PANTHER" id="PTHR32319">
    <property type="entry name" value="BACTERIAL HEMOLYSIN-LIKE PROTEIN"/>
    <property type="match status" value="1"/>
</dbReference>
<dbReference type="GO" id="GO:0003723">
    <property type="term" value="F:RNA binding"/>
    <property type="evidence" value="ECO:0007669"/>
    <property type="project" value="UniProtKB-KW"/>
</dbReference>
<dbReference type="SMART" id="SM00363">
    <property type="entry name" value="S4"/>
    <property type="match status" value="1"/>
</dbReference>
<dbReference type="Proteomes" id="UP000316612">
    <property type="component" value="Unassembled WGS sequence"/>
</dbReference>
<dbReference type="InterPro" id="IPR029063">
    <property type="entry name" value="SAM-dependent_MTases_sf"/>
</dbReference>
<feature type="domain" description="RNA-binding S4" evidence="4">
    <location>
        <begin position="2"/>
        <end position="68"/>
    </location>
</feature>
<evidence type="ECO:0000313" key="6">
    <source>
        <dbReference type="Proteomes" id="UP000316612"/>
    </source>
</evidence>
<dbReference type="AlphaFoldDB" id="A0A4Y4DNN7"/>
<dbReference type="InterPro" id="IPR036986">
    <property type="entry name" value="S4_RNA-bd_sf"/>
</dbReference>
<dbReference type="GO" id="GO:0008168">
    <property type="term" value="F:methyltransferase activity"/>
    <property type="evidence" value="ECO:0007669"/>
    <property type="project" value="UniProtKB-KW"/>
</dbReference>
<evidence type="ECO:0000256" key="1">
    <source>
        <dbReference type="ARBA" id="ARBA00022884"/>
    </source>
</evidence>
<organism evidence="5 6">
    <name type="scientific">Glutamicibacter uratoxydans</name>
    <name type="common">Arthrobacter uratoxydans</name>
    <dbReference type="NCBI Taxonomy" id="43667"/>
    <lineage>
        <taxon>Bacteria</taxon>
        <taxon>Bacillati</taxon>
        <taxon>Actinomycetota</taxon>
        <taxon>Actinomycetes</taxon>
        <taxon>Micrococcales</taxon>
        <taxon>Micrococcaceae</taxon>
        <taxon>Glutamicibacter</taxon>
    </lineage>
</organism>
<comment type="similarity">
    <text evidence="2">Belongs to the TlyA family.</text>
</comment>
<evidence type="ECO:0000313" key="5">
    <source>
        <dbReference type="EMBL" id="GED06929.1"/>
    </source>
</evidence>
<keyword evidence="6" id="KW-1185">Reference proteome</keyword>
<dbReference type="SUPFAM" id="SSF53335">
    <property type="entry name" value="S-adenosyl-L-methionine-dependent methyltransferases"/>
    <property type="match status" value="1"/>
</dbReference>
<dbReference type="Gene3D" id="3.10.290.10">
    <property type="entry name" value="RNA-binding S4 domain"/>
    <property type="match status" value="1"/>
</dbReference>
<proteinExistence type="inferred from homology"/>
<dbReference type="InterPro" id="IPR002942">
    <property type="entry name" value="S4_RNA-bd"/>
</dbReference>
<gene>
    <name evidence="5" type="primary">tlyA</name>
    <name evidence="5" type="ORF">AUR04nite_24610</name>
</gene>
<dbReference type="NCBIfam" id="TIGR00478">
    <property type="entry name" value="tly"/>
    <property type="match status" value="1"/>
</dbReference>
<keyword evidence="1 3" id="KW-0694">RNA-binding</keyword>
<dbReference type="CDD" id="cd00165">
    <property type="entry name" value="S4"/>
    <property type="match status" value="1"/>
</dbReference>
<dbReference type="Pfam" id="PF01728">
    <property type="entry name" value="FtsJ"/>
    <property type="match status" value="1"/>
</dbReference>
<dbReference type="CDD" id="cd02440">
    <property type="entry name" value="AdoMet_MTases"/>
    <property type="match status" value="1"/>
</dbReference>
<dbReference type="InterPro" id="IPR047048">
    <property type="entry name" value="TlyA"/>
</dbReference>
<comment type="caution">
    <text evidence="5">The sequence shown here is derived from an EMBL/GenBank/DDBJ whole genome shotgun (WGS) entry which is preliminary data.</text>
</comment>
<dbReference type="OrthoDB" id="9784736at2"/>
<dbReference type="SUPFAM" id="SSF55174">
    <property type="entry name" value="Alpha-L RNA-binding motif"/>
    <property type="match status" value="1"/>
</dbReference>
<dbReference type="Gene3D" id="3.40.50.150">
    <property type="entry name" value="Vaccinia Virus protein VP39"/>
    <property type="match status" value="1"/>
</dbReference>
<accession>A0A4Y4DNN7</accession>
<reference evidence="5 6" key="1">
    <citation type="submission" date="2019-06" db="EMBL/GenBank/DDBJ databases">
        <title>Whole genome shotgun sequence of Glutamicibacter uratoxydans NBRC 15515.</title>
        <authorList>
            <person name="Hosoyama A."/>
            <person name="Uohara A."/>
            <person name="Ohji S."/>
            <person name="Ichikawa N."/>
        </authorList>
    </citation>
    <scope>NUCLEOTIDE SEQUENCE [LARGE SCALE GENOMIC DNA]</scope>
    <source>
        <strain evidence="5 6">NBRC 15515</strain>
    </source>
</reference>
<name>A0A4Y4DNN7_GLUUR</name>
<keyword evidence="5" id="KW-0489">Methyltransferase</keyword>
<dbReference type="PANTHER" id="PTHR32319:SF0">
    <property type="entry name" value="BACTERIAL HEMOLYSIN-LIKE PROTEIN"/>
    <property type="match status" value="1"/>
</dbReference>
<dbReference type="Pfam" id="PF01479">
    <property type="entry name" value="S4"/>
    <property type="match status" value="1"/>
</dbReference>
<evidence type="ECO:0000259" key="4">
    <source>
        <dbReference type="SMART" id="SM00363"/>
    </source>
</evidence>
<dbReference type="RefSeq" id="WP_141365488.1">
    <property type="nucleotide sequence ID" value="NZ_BAAAJL010000007.1"/>
</dbReference>
<dbReference type="EMBL" id="BJNY01000014">
    <property type="protein sequence ID" value="GED06929.1"/>
    <property type="molecule type" value="Genomic_DNA"/>
</dbReference>
<protein>
    <submittedName>
        <fullName evidence="5">TlyA family rRNA (Cytidine-2'-O)-methyltransferase</fullName>
    </submittedName>
</protein>
<dbReference type="InterPro" id="IPR002877">
    <property type="entry name" value="RNA_MeTrfase_FtsJ_dom"/>
</dbReference>